<feature type="transmembrane region" description="Helical" evidence="14">
    <location>
        <begin position="586"/>
        <end position="607"/>
    </location>
</feature>
<evidence type="ECO:0000259" key="16">
    <source>
        <dbReference type="Pfam" id="PF24576"/>
    </source>
</evidence>
<evidence type="ECO:0000256" key="8">
    <source>
        <dbReference type="ARBA" id="ARBA00022989"/>
    </source>
</evidence>
<dbReference type="Gene3D" id="1.10.287.70">
    <property type="match status" value="1"/>
</dbReference>
<dbReference type="InterPro" id="IPR057074">
    <property type="entry name" value="IR75A_N"/>
</dbReference>
<feature type="domain" description="Ionotropic receptor 75a N-terminal" evidence="16">
    <location>
        <begin position="14"/>
        <end position="204"/>
    </location>
</feature>
<dbReference type="GeneID" id="117569406"/>
<dbReference type="FunFam" id="1.10.287.70:FF:000180">
    <property type="entry name" value="Ionotropic receptor 75a"/>
    <property type="match status" value="1"/>
</dbReference>
<keyword evidence="17" id="KW-1185">Reference proteome</keyword>
<dbReference type="PANTHER" id="PTHR42643">
    <property type="entry name" value="IONOTROPIC RECEPTOR 20A-RELATED"/>
    <property type="match status" value="1"/>
</dbReference>
<keyword evidence="8 14" id="KW-1133">Transmembrane helix</keyword>
<dbReference type="InterPro" id="IPR001320">
    <property type="entry name" value="Iontro_rcpt_C"/>
</dbReference>
<evidence type="ECO:0000256" key="6">
    <source>
        <dbReference type="ARBA" id="ARBA00022692"/>
    </source>
</evidence>
<feature type="domain" description="Ionotropic glutamate receptor C-terminal" evidence="15">
    <location>
        <begin position="333"/>
        <end position="490"/>
    </location>
</feature>
<dbReference type="InterPro" id="IPR052192">
    <property type="entry name" value="Insect_Ionotropic_Sensory_Rcpt"/>
</dbReference>
<evidence type="ECO:0000256" key="1">
    <source>
        <dbReference type="ARBA" id="ARBA00004279"/>
    </source>
</evidence>
<comment type="similarity">
    <text evidence="3">Belongs to the glutamate-gated ion channel (TC 1.A.10.1) family.</text>
</comment>
<organism evidence="17 18">
    <name type="scientific">Drosophila albomicans</name>
    <name type="common">Fruit fly</name>
    <dbReference type="NCBI Taxonomy" id="7291"/>
    <lineage>
        <taxon>Eukaryota</taxon>
        <taxon>Metazoa</taxon>
        <taxon>Ecdysozoa</taxon>
        <taxon>Arthropoda</taxon>
        <taxon>Hexapoda</taxon>
        <taxon>Insecta</taxon>
        <taxon>Pterygota</taxon>
        <taxon>Neoptera</taxon>
        <taxon>Endopterygota</taxon>
        <taxon>Diptera</taxon>
        <taxon>Brachycera</taxon>
        <taxon>Muscomorpha</taxon>
        <taxon>Ephydroidea</taxon>
        <taxon>Drosophilidae</taxon>
        <taxon>Drosophila</taxon>
    </lineage>
</organism>
<keyword evidence="9 14" id="KW-0472">Membrane</keyword>
<evidence type="ECO:0000256" key="14">
    <source>
        <dbReference type="SAM" id="Phobius"/>
    </source>
</evidence>
<keyword evidence="6 14" id="KW-0812">Transmembrane</keyword>
<dbReference type="GO" id="GO:0030425">
    <property type="term" value="C:dendrite"/>
    <property type="evidence" value="ECO:0007669"/>
    <property type="project" value="UniProtKB-SubCell"/>
</dbReference>
<gene>
    <name evidence="18" type="primary">LOC117569406</name>
</gene>
<evidence type="ECO:0000256" key="3">
    <source>
        <dbReference type="ARBA" id="ARBA00008685"/>
    </source>
</evidence>
<dbReference type="CTD" id="39983"/>
<dbReference type="Proteomes" id="UP000515160">
    <property type="component" value="Chromosome 3"/>
</dbReference>
<dbReference type="GO" id="GO:0005886">
    <property type="term" value="C:plasma membrane"/>
    <property type="evidence" value="ECO:0007669"/>
    <property type="project" value="UniProtKB-SubCell"/>
</dbReference>
<dbReference type="PANTHER" id="PTHR42643:SF32">
    <property type="entry name" value="IONOTROPIC RECEPTOR 31A, ISOFORM C-RELATED"/>
    <property type="match status" value="1"/>
</dbReference>
<name>A0A6P8X3X4_DROAB</name>
<accession>A0A6P8X3X4</accession>
<evidence type="ECO:0000256" key="13">
    <source>
        <dbReference type="ARBA" id="ARBA00072222"/>
    </source>
</evidence>
<dbReference type="OrthoDB" id="6117597at2759"/>
<dbReference type="AlphaFoldDB" id="A0A6P8X3X4"/>
<feature type="transmembrane region" description="Helical" evidence="14">
    <location>
        <begin position="398"/>
        <end position="422"/>
    </location>
</feature>
<feature type="transmembrane region" description="Helical" evidence="14">
    <location>
        <begin position="365"/>
        <end position="386"/>
    </location>
</feature>
<evidence type="ECO:0000259" key="15">
    <source>
        <dbReference type="Pfam" id="PF00060"/>
    </source>
</evidence>
<dbReference type="RefSeq" id="XP_034106433.1">
    <property type="nucleotide sequence ID" value="XM_034250542.2"/>
</dbReference>
<keyword evidence="4" id="KW-1003">Cell membrane</keyword>
<evidence type="ECO:0000256" key="5">
    <source>
        <dbReference type="ARBA" id="ARBA00022606"/>
    </source>
</evidence>
<evidence type="ECO:0000313" key="17">
    <source>
        <dbReference type="Proteomes" id="UP000515160"/>
    </source>
</evidence>
<dbReference type="Pfam" id="PF00060">
    <property type="entry name" value="Lig_chan"/>
    <property type="match status" value="1"/>
</dbReference>
<keyword evidence="12" id="KW-0966">Cell projection</keyword>
<dbReference type="Pfam" id="PF24576">
    <property type="entry name" value="IR75A_N"/>
    <property type="match status" value="1"/>
</dbReference>
<evidence type="ECO:0000256" key="4">
    <source>
        <dbReference type="ARBA" id="ARBA00022475"/>
    </source>
</evidence>
<evidence type="ECO:0000313" key="18">
    <source>
        <dbReference type="RefSeq" id="XP_034106433.1"/>
    </source>
</evidence>
<keyword evidence="5" id="KW-0716">Sensory transduction</keyword>
<feature type="transmembrane region" description="Helical" evidence="14">
    <location>
        <begin position="334"/>
        <end position="353"/>
    </location>
</feature>
<evidence type="ECO:0000256" key="10">
    <source>
        <dbReference type="ARBA" id="ARBA00023170"/>
    </source>
</evidence>
<keyword evidence="11" id="KW-0325">Glycoprotein</keyword>
<keyword evidence="7" id="KW-0552">Olfaction</keyword>
<sequence>MANLALFQLIVYNLLQANLRDVIIFHCAQKYALLPLVQLFSKNYIFSQFVNLNMEKEQLTNFHKDYLDSDLTKLGVFLDLSCSHSSYITNQSSQARLYTEHFHWLLYDEVGNMSQLEELYNKANLSINADVTYVKLAEESNDGSLFTLYDVYNRGSHLGGKLNVTIDQSVYCNRSSCEIKEYLSELHTRTRLQQRSNLEGITFRQVALVTVLPLNSSEQVLLDFLNSEQDAHVDWISRLGYRNNLHLQEMLQFNVTNVWVDQWSLNDTIGGAMGKVVNEHVELSTTAFVLSTARLKKIFPTTDIGQFRSVCIFRTPHNAGIKAGVFLEPFKPSVWLVFVALLVFSGLLLWLIFRLEHHWMRRYLAYIPSLLTSCLISFGAACIQGSHLIPHSTGGRLAFIALMLTSFLMYNYYTSIVVSTLLGSPVRSNIKTIQQLADSSLDVGFETIPFTWAYLNSSPRADIINLVKRKVDGRNPSSIWFSAQEGVLRVRDQPGFVFISEASFSYNFVEKYYMPHEICELNEILFRPESTVYTIVHRNSTYKELLKQIQLRMLEGGMTQKHRRFYTKTKLHCFSNNYVINVGMEYAAPLFMALLAAYILSFIILMLELGWSYLSRRHLQRSIGGQ</sequence>
<evidence type="ECO:0000256" key="12">
    <source>
        <dbReference type="ARBA" id="ARBA00023273"/>
    </source>
</evidence>
<evidence type="ECO:0000256" key="7">
    <source>
        <dbReference type="ARBA" id="ARBA00022725"/>
    </source>
</evidence>
<evidence type="ECO:0000256" key="11">
    <source>
        <dbReference type="ARBA" id="ARBA00023180"/>
    </source>
</evidence>
<proteinExistence type="inferred from homology"/>
<protein>
    <recommendedName>
        <fullName evidence="13">Ionotropic receptor 75a</fullName>
    </recommendedName>
</protein>
<reference evidence="18" key="1">
    <citation type="submission" date="2025-08" db="UniProtKB">
        <authorList>
            <consortium name="RefSeq"/>
        </authorList>
    </citation>
    <scope>IDENTIFICATION</scope>
    <source>
        <strain evidence="18">15112-1751.03</strain>
        <tissue evidence="18">Whole Adult</tissue>
    </source>
</reference>
<comment type="subcellular location">
    <subcellularLocation>
        <location evidence="2">Cell membrane</location>
        <topology evidence="2">Multi-pass membrane protein</topology>
    </subcellularLocation>
    <subcellularLocation>
        <location evidence="1">Cell projection</location>
        <location evidence="1">Dendrite</location>
    </subcellularLocation>
</comment>
<evidence type="ECO:0000256" key="9">
    <source>
        <dbReference type="ARBA" id="ARBA00023136"/>
    </source>
</evidence>
<dbReference type="SUPFAM" id="SSF53850">
    <property type="entry name" value="Periplasmic binding protein-like II"/>
    <property type="match status" value="1"/>
</dbReference>
<keyword evidence="10 18" id="KW-0675">Receptor</keyword>
<dbReference type="GO" id="GO:0004984">
    <property type="term" value="F:olfactory receptor activity"/>
    <property type="evidence" value="ECO:0007669"/>
    <property type="project" value="UniProtKB-ARBA"/>
</dbReference>
<dbReference type="GO" id="GO:0044297">
    <property type="term" value="C:cell body"/>
    <property type="evidence" value="ECO:0007669"/>
    <property type="project" value="UniProtKB-ARBA"/>
</dbReference>
<dbReference type="GO" id="GO:0015276">
    <property type="term" value="F:ligand-gated monoatomic ion channel activity"/>
    <property type="evidence" value="ECO:0007669"/>
    <property type="project" value="InterPro"/>
</dbReference>
<evidence type="ECO:0000256" key="2">
    <source>
        <dbReference type="ARBA" id="ARBA00004651"/>
    </source>
</evidence>